<feature type="chain" id="PRO_5038582051" description="Peptidase S1" evidence="1">
    <location>
        <begin position="26"/>
        <end position="248"/>
    </location>
</feature>
<keyword evidence="1" id="KW-0732">Signal</keyword>
<dbReference type="InterPro" id="IPR043504">
    <property type="entry name" value="Peptidase_S1_PA_chymotrypsin"/>
</dbReference>
<dbReference type="InterPro" id="IPR009003">
    <property type="entry name" value="Peptidase_S1_PA"/>
</dbReference>
<dbReference type="AlphaFoldDB" id="A0A7K0DWM9"/>
<evidence type="ECO:0008006" key="4">
    <source>
        <dbReference type="Google" id="ProtNLM"/>
    </source>
</evidence>
<proteinExistence type="predicted"/>
<dbReference type="Proteomes" id="UP000431401">
    <property type="component" value="Unassembled WGS sequence"/>
</dbReference>
<sequence>MGAANRARAVRRVLVLMAASVSTGAAVLAGAGTAAADGPAVIGGGSGVFVEQLDDPDSIGACTITAVGFDANNRLVGLTAGHCGEVGARILAEESVRSGVIGTIANKSAGGDWGVIQFDPARVAPTRQVAQSVINGVGAPPRVGDIACKNGRTTGYTCGLVWESNPVFFRSQVCANHGDSGAPVLLGDRLVGMVIGAADVEAGPVSVELPMCEGAGDLVHEPEVATTINAVLADINAHGGVGAGFRIF</sequence>
<organism evidence="2 3">
    <name type="scientific">Nocardia aurantia</name>
    <dbReference type="NCBI Taxonomy" id="2585199"/>
    <lineage>
        <taxon>Bacteria</taxon>
        <taxon>Bacillati</taxon>
        <taxon>Actinomycetota</taxon>
        <taxon>Actinomycetes</taxon>
        <taxon>Mycobacteriales</taxon>
        <taxon>Nocardiaceae</taxon>
        <taxon>Nocardia</taxon>
    </lineage>
</organism>
<name>A0A7K0DWM9_9NOCA</name>
<reference evidence="2 3" key="1">
    <citation type="submission" date="2019-10" db="EMBL/GenBank/DDBJ databases">
        <title>Nocardia macrotermitis sp. nov. and Nocardia aurantia sp. nov., isolated from the gut of fungus growing-termite Macrotermes natalensis.</title>
        <authorList>
            <person name="Benndorf R."/>
            <person name="Schwitalla J."/>
            <person name="Martin K."/>
            <person name="De Beer W."/>
            <person name="Kaster A.-K."/>
            <person name="Vollmers J."/>
            <person name="Poulsen M."/>
            <person name="Beemelmanns C."/>
        </authorList>
    </citation>
    <scope>NUCLEOTIDE SEQUENCE [LARGE SCALE GENOMIC DNA]</scope>
    <source>
        <strain evidence="2 3">RB56</strain>
    </source>
</reference>
<evidence type="ECO:0000313" key="3">
    <source>
        <dbReference type="Proteomes" id="UP000431401"/>
    </source>
</evidence>
<evidence type="ECO:0000313" key="2">
    <source>
        <dbReference type="EMBL" id="MQY30176.1"/>
    </source>
</evidence>
<dbReference type="EMBL" id="WEGI01000013">
    <property type="protein sequence ID" value="MQY30176.1"/>
    <property type="molecule type" value="Genomic_DNA"/>
</dbReference>
<protein>
    <recommendedName>
        <fullName evidence="4">Peptidase S1</fullName>
    </recommendedName>
</protein>
<keyword evidence="3" id="KW-1185">Reference proteome</keyword>
<dbReference type="OrthoDB" id="4536940at2"/>
<gene>
    <name evidence="2" type="ORF">NRB56_57740</name>
</gene>
<dbReference type="SUPFAM" id="SSF50494">
    <property type="entry name" value="Trypsin-like serine proteases"/>
    <property type="match status" value="1"/>
</dbReference>
<comment type="caution">
    <text evidence="2">The sequence shown here is derived from an EMBL/GenBank/DDBJ whole genome shotgun (WGS) entry which is preliminary data.</text>
</comment>
<accession>A0A7K0DWM9</accession>
<dbReference type="CDD" id="cd21112">
    <property type="entry name" value="alphaLP-like"/>
    <property type="match status" value="1"/>
</dbReference>
<evidence type="ECO:0000256" key="1">
    <source>
        <dbReference type="SAM" id="SignalP"/>
    </source>
</evidence>
<dbReference type="RefSeq" id="WP_153347470.1">
    <property type="nucleotide sequence ID" value="NZ_WEGI01000013.1"/>
</dbReference>
<dbReference type="Gene3D" id="2.40.10.10">
    <property type="entry name" value="Trypsin-like serine proteases"/>
    <property type="match status" value="2"/>
</dbReference>
<feature type="signal peptide" evidence="1">
    <location>
        <begin position="1"/>
        <end position="25"/>
    </location>
</feature>